<reference evidence="2 3" key="1">
    <citation type="journal article" date="2019" name="Commun. Biol.">
        <title>The bagworm genome reveals a unique fibroin gene that provides high tensile strength.</title>
        <authorList>
            <person name="Kono N."/>
            <person name="Nakamura H."/>
            <person name="Ohtoshi R."/>
            <person name="Tomita M."/>
            <person name="Numata K."/>
            <person name="Arakawa K."/>
        </authorList>
    </citation>
    <scope>NUCLEOTIDE SEQUENCE [LARGE SCALE GENOMIC DNA]</scope>
</reference>
<sequence length="85" mass="9069">MCSEYLRACGACRVTPGQVPGVKVSAIPEPIVISEPNVDESIEFESVEPVSCNSEDSCVAEEDVSNNITDDDEDDDDSVDSIMIG</sequence>
<dbReference type="AlphaFoldDB" id="A0A4C1WCF1"/>
<name>A0A4C1WCF1_EUMVA</name>
<feature type="compositionally biased region" description="Acidic residues" evidence="1">
    <location>
        <begin position="58"/>
        <end position="79"/>
    </location>
</feature>
<proteinExistence type="predicted"/>
<comment type="caution">
    <text evidence="2">The sequence shown here is derived from an EMBL/GenBank/DDBJ whole genome shotgun (WGS) entry which is preliminary data.</text>
</comment>
<organism evidence="2 3">
    <name type="scientific">Eumeta variegata</name>
    <name type="common">Bagworm moth</name>
    <name type="synonym">Eumeta japonica</name>
    <dbReference type="NCBI Taxonomy" id="151549"/>
    <lineage>
        <taxon>Eukaryota</taxon>
        <taxon>Metazoa</taxon>
        <taxon>Ecdysozoa</taxon>
        <taxon>Arthropoda</taxon>
        <taxon>Hexapoda</taxon>
        <taxon>Insecta</taxon>
        <taxon>Pterygota</taxon>
        <taxon>Neoptera</taxon>
        <taxon>Endopterygota</taxon>
        <taxon>Lepidoptera</taxon>
        <taxon>Glossata</taxon>
        <taxon>Ditrysia</taxon>
        <taxon>Tineoidea</taxon>
        <taxon>Psychidae</taxon>
        <taxon>Oiketicinae</taxon>
        <taxon>Eumeta</taxon>
    </lineage>
</organism>
<keyword evidence="3" id="KW-1185">Reference proteome</keyword>
<dbReference type="EMBL" id="BGZK01000511">
    <property type="protein sequence ID" value="GBP47834.1"/>
    <property type="molecule type" value="Genomic_DNA"/>
</dbReference>
<evidence type="ECO:0000313" key="2">
    <source>
        <dbReference type="EMBL" id="GBP47834.1"/>
    </source>
</evidence>
<accession>A0A4C1WCF1</accession>
<dbReference type="Proteomes" id="UP000299102">
    <property type="component" value="Unassembled WGS sequence"/>
</dbReference>
<evidence type="ECO:0000313" key="3">
    <source>
        <dbReference type="Proteomes" id="UP000299102"/>
    </source>
</evidence>
<gene>
    <name evidence="2" type="ORF">EVAR_43525_1</name>
</gene>
<protein>
    <submittedName>
        <fullName evidence="2">Uncharacterized protein</fullName>
    </submittedName>
</protein>
<evidence type="ECO:0000256" key="1">
    <source>
        <dbReference type="SAM" id="MobiDB-lite"/>
    </source>
</evidence>
<feature type="region of interest" description="Disordered" evidence="1">
    <location>
        <begin position="53"/>
        <end position="85"/>
    </location>
</feature>